<dbReference type="OrthoDB" id="3800738at2759"/>
<keyword evidence="2" id="KW-1185">Reference proteome</keyword>
<proteinExistence type="predicted"/>
<dbReference type="EMBL" id="ML977320">
    <property type="protein sequence ID" value="KAF2116773.1"/>
    <property type="molecule type" value="Genomic_DNA"/>
</dbReference>
<accession>A0A6A5ZCV9</accession>
<dbReference type="AlphaFoldDB" id="A0A6A5ZCV9"/>
<protein>
    <submittedName>
        <fullName evidence="1">Uncharacterized protein</fullName>
    </submittedName>
</protein>
<gene>
    <name evidence="1" type="ORF">BDV96DRAFT_631067</name>
</gene>
<sequence>MDTVQCAASRVLALPELLEIIFLYAVLPGSKPKPARLERKYVEQENKKERLAVASSRSPRELAAANDLEKCKKRAEGMCFILCSAKRVNRTWNAVIGSSKAIQEALFFRWHGHGDCTPTFNPLLVSKFKWGYFHKGGDFPDRTVSFCGPLTYEKASWRDMYPMLPPFRQVKIFKFQTGGYYDEHQTGEMSSVKLQKSGATTMGMLFDICEEWKEPDPKTEFRVRWELDWGTYGFKNDRERRAAAYTNPFVTEFASEQHVVMGAPLDHVQESSQRSAPVVSLASISLNHYDRFGTNHVTGFHDGIGYPKLKSDGKKWSLDDFEWGPVMLDK</sequence>
<evidence type="ECO:0000313" key="1">
    <source>
        <dbReference type="EMBL" id="KAF2116773.1"/>
    </source>
</evidence>
<dbReference type="Proteomes" id="UP000799770">
    <property type="component" value="Unassembled WGS sequence"/>
</dbReference>
<evidence type="ECO:0000313" key="2">
    <source>
        <dbReference type="Proteomes" id="UP000799770"/>
    </source>
</evidence>
<organism evidence="1 2">
    <name type="scientific">Lophiotrema nucula</name>
    <dbReference type="NCBI Taxonomy" id="690887"/>
    <lineage>
        <taxon>Eukaryota</taxon>
        <taxon>Fungi</taxon>
        <taxon>Dikarya</taxon>
        <taxon>Ascomycota</taxon>
        <taxon>Pezizomycotina</taxon>
        <taxon>Dothideomycetes</taxon>
        <taxon>Pleosporomycetidae</taxon>
        <taxon>Pleosporales</taxon>
        <taxon>Lophiotremataceae</taxon>
        <taxon>Lophiotrema</taxon>
    </lineage>
</organism>
<name>A0A6A5ZCV9_9PLEO</name>
<reference evidence="1" key="1">
    <citation type="journal article" date="2020" name="Stud. Mycol.">
        <title>101 Dothideomycetes genomes: a test case for predicting lifestyles and emergence of pathogens.</title>
        <authorList>
            <person name="Haridas S."/>
            <person name="Albert R."/>
            <person name="Binder M."/>
            <person name="Bloem J."/>
            <person name="Labutti K."/>
            <person name="Salamov A."/>
            <person name="Andreopoulos B."/>
            <person name="Baker S."/>
            <person name="Barry K."/>
            <person name="Bills G."/>
            <person name="Bluhm B."/>
            <person name="Cannon C."/>
            <person name="Castanera R."/>
            <person name="Culley D."/>
            <person name="Daum C."/>
            <person name="Ezra D."/>
            <person name="Gonzalez J."/>
            <person name="Henrissat B."/>
            <person name="Kuo A."/>
            <person name="Liang C."/>
            <person name="Lipzen A."/>
            <person name="Lutzoni F."/>
            <person name="Magnuson J."/>
            <person name="Mondo S."/>
            <person name="Nolan M."/>
            <person name="Ohm R."/>
            <person name="Pangilinan J."/>
            <person name="Park H.-J."/>
            <person name="Ramirez L."/>
            <person name="Alfaro M."/>
            <person name="Sun H."/>
            <person name="Tritt A."/>
            <person name="Yoshinaga Y."/>
            <person name="Zwiers L.-H."/>
            <person name="Turgeon B."/>
            <person name="Goodwin S."/>
            <person name="Spatafora J."/>
            <person name="Crous P."/>
            <person name="Grigoriev I."/>
        </authorList>
    </citation>
    <scope>NUCLEOTIDE SEQUENCE</scope>
    <source>
        <strain evidence="1">CBS 627.86</strain>
    </source>
</reference>